<dbReference type="HOGENOM" id="CLU_2537201_0_0_10"/>
<comment type="caution">
    <text evidence="1">The sequence shown here is derived from an EMBL/GenBank/DDBJ whole genome shotgun (WGS) entry which is preliminary data.</text>
</comment>
<evidence type="ECO:0000313" key="2">
    <source>
        <dbReference type="Proteomes" id="UP000006420"/>
    </source>
</evidence>
<proteinExistence type="predicted"/>
<dbReference type="EMBL" id="ADLW01000021">
    <property type="protein sequence ID" value="EGK04733.1"/>
    <property type="molecule type" value="Genomic_DNA"/>
</dbReference>
<reference evidence="1 2" key="1">
    <citation type="submission" date="2011-04" db="EMBL/GenBank/DDBJ databases">
        <title>The Genome Sequence of Dysgonomonas mossii DSM 22836.</title>
        <authorList>
            <consortium name="The Broad Institute Genome Sequencing Platform"/>
            <person name="Earl A."/>
            <person name="Ward D."/>
            <person name="Feldgarden M."/>
            <person name="Gevers D."/>
            <person name="Pudlo N."/>
            <person name="Martens E."/>
            <person name="Allen-Vercoe E."/>
            <person name="Young S.K."/>
            <person name="Zeng Q."/>
            <person name="Gargeya S."/>
            <person name="Fitzgerald M."/>
            <person name="Haas B."/>
            <person name="Abouelleil A."/>
            <person name="Alvarado L."/>
            <person name="Arachchi H.M."/>
            <person name="Berlin A."/>
            <person name="Brown A."/>
            <person name="Chapman S.B."/>
            <person name="Chen Z."/>
            <person name="Dunbar C."/>
            <person name="Freedman E."/>
            <person name="Gearin G."/>
            <person name="Gellesch M."/>
            <person name="Goldberg J."/>
            <person name="Griggs A."/>
            <person name="Gujja S."/>
            <person name="Heiman D."/>
            <person name="Howarth C."/>
            <person name="Larson L."/>
            <person name="Lui A."/>
            <person name="MacDonald P.J.P."/>
            <person name="Mehta T."/>
            <person name="Montmayeur A."/>
            <person name="Murphy C."/>
            <person name="Neiman D."/>
            <person name="Pearson M."/>
            <person name="Priest M."/>
            <person name="Roberts A."/>
            <person name="Saif S."/>
            <person name="Shea T."/>
            <person name="Shenoy N."/>
            <person name="Sisk P."/>
            <person name="Stolte C."/>
            <person name="Sykes S."/>
            <person name="Yandava C."/>
            <person name="Wortman J."/>
            <person name="Nusbaum C."/>
            <person name="Birren B."/>
        </authorList>
    </citation>
    <scope>NUCLEOTIDE SEQUENCE [LARGE SCALE GENOMIC DNA]</scope>
    <source>
        <strain evidence="1 2">DSM 22836</strain>
    </source>
</reference>
<dbReference type="AlphaFoldDB" id="F8X535"/>
<organism evidence="1 2">
    <name type="scientific">Dysgonomonas mossii DSM 22836</name>
    <dbReference type="NCBI Taxonomy" id="742767"/>
    <lineage>
        <taxon>Bacteria</taxon>
        <taxon>Pseudomonadati</taxon>
        <taxon>Bacteroidota</taxon>
        <taxon>Bacteroidia</taxon>
        <taxon>Bacteroidales</taxon>
        <taxon>Dysgonomonadaceae</taxon>
        <taxon>Dysgonomonas</taxon>
    </lineage>
</organism>
<name>F8X535_9BACT</name>
<evidence type="ECO:0000313" key="1">
    <source>
        <dbReference type="EMBL" id="EGK04733.1"/>
    </source>
</evidence>
<dbReference type="GeneID" id="78083938"/>
<dbReference type="RefSeq" id="WP_006844711.1">
    <property type="nucleotide sequence ID" value="NZ_AQWJ01000012.1"/>
</dbReference>
<gene>
    <name evidence="1" type="ORF">HMPREF9456_03344</name>
</gene>
<dbReference type="STRING" id="742767.HMPREF9456_03344"/>
<protein>
    <submittedName>
        <fullName evidence="1">Uncharacterized protein</fullName>
    </submittedName>
</protein>
<sequence length="83" mass="9864">MILTDKIGKVETDENDILMVLGSCGKIYFHQNEYEVSFYEGKFHYEIEDSLFSKKVELKKLENIDIKSQAIFEQERENQRNLL</sequence>
<keyword evidence="2" id="KW-1185">Reference proteome</keyword>
<accession>F8X535</accession>
<dbReference type="Proteomes" id="UP000006420">
    <property type="component" value="Unassembled WGS sequence"/>
</dbReference>